<dbReference type="KEGG" id="dpx:DAPPUDRAFT_110108"/>
<protein>
    <submittedName>
        <fullName evidence="1">Uncharacterized protein</fullName>
    </submittedName>
</protein>
<dbReference type="Proteomes" id="UP000000305">
    <property type="component" value="Unassembled WGS sequence"/>
</dbReference>
<dbReference type="AlphaFoldDB" id="E9H588"/>
<dbReference type="HOGENOM" id="CLU_750652_0_0_1"/>
<dbReference type="InParanoid" id="E9H588"/>
<keyword evidence="2" id="KW-1185">Reference proteome</keyword>
<proteinExistence type="predicted"/>
<accession>E9H588</accession>
<evidence type="ECO:0000313" key="2">
    <source>
        <dbReference type="Proteomes" id="UP000000305"/>
    </source>
</evidence>
<name>E9H588_DAPPU</name>
<dbReference type="EMBL" id="GL732593">
    <property type="protein sequence ID" value="EFX73086.1"/>
    <property type="molecule type" value="Genomic_DNA"/>
</dbReference>
<reference evidence="1 2" key="1">
    <citation type="journal article" date="2011" name="Science">
        <title>The ecoresponsive genome of Daphnia pulex.</title>
        <authorList>
            <person name="Colbourne J.K."/>
            <person name="Pfrender M.E."/>
            <person name="Gilbert D."/>
            <person name="Thomas W.K."/>
            <person name="Tucker A."/>
            <person name="Oakley T.H."/>
            <person name="Tokishita S."/>
            <person name="Aerts A."/>
            <person name="Arnold G.J."/>
            <person name="Basu M.K."/>
            <person name="Bauer D.J."/>
            <person name="Caceres C.E."/>
            <person name="Carmel L."/>
            <person name="Casola C."/>
            <person name="Choi J.H."/>
            <person name="Detter J.C."/>
            <person name="Dong Q."/>
            <person name="Dusheyko S."/>
            <person name="Eads B.D."/>
            <person name="Frohlich T."/>
            <person name="Geiler-Samerotte K.A."/>
            <person name="Gerlach D."/>
            <person name="Hatcher P."/>
            <person name="Jogdeo S."/>
            <person name="Krijgsveld J."/>
            <person name="Kriventseva E.V."/>
            <person name="Kultz D."/>
            <person name="Laforsch C."/>
            <person name="Lindquist E."/>
            <person name="Lopez J."/>
            <person name="Manak J.R."/>
            <person name="Muller J."/>
            <person name="Pangilinan J."/>
            <person name="Patwardhan R.P."/>
            <person name="Pitluck S."/>
            <person name="Pritham E.J."/>
            <person name="Rechtsteiner A."/>
            <person name="Rho M."/>
            <person name="Rogozin I.B."/>
            <person name="Sakarya O."/>
            <person name="Salamov A."/>
            <person name="Schaack S."/>
            <person name="Shapiro H."/>
            <person name="Shiga Y."/>
            <person name="Skalitzky C."/>
            <person name="Smith Z."/>
            <person name="Souvorov A."/>
            <person name="Sung W."/>
            <person name="Tang Z."/>
            <person name="Tsuchiya D."/>
            <person name="Tu H."/>
            <person name="Vos H."/>
            <person name="Wang M."/>
            <person name="Wolf Y.I."/>
            <person name="Yamagata H."/>
            <person name="Yamada T."/>
            <person name="Ye Y."/>
            <person name="Shaw J.R."/>
            <person name="Andrews J."/>
            <person name="Crease T.J."/>
            <person name="Tang H."/>
            <person name="Lucas S.M."/>
            <person name="Robertson H.M."/>
            <person name="Bork P."/>
            <person name="Koonin E.V."/>
            <person name="Zdobnov E.M."/>
            <person name="Grigoriev I.V."/>
            <person name="Lynch M."/>
            <person name="Boore J.L."/>
        </authorList>
    </citation>
    <scope>NUCLEOTIDE SEQUENCE [LARGE SCALE GENOMIC DNA]</scope>
</reference>
<gene>
    <name evidence="1" type="ORF">DAPPUDRAFT_110108</name>
</gene>
<sequence>MTLCSSTGKHSVGKQSLAADASSAPQKEFVYTSYKLRCYYGQNLNLKLKNGLPVNFLDYSSLGRELGKSIQHNSTASDPKIIRFVVCKVVSEFPDVLGKEEESKADLPKLICQKVSSYLGRKRREIGLQKNTKRLFPATQKCKSLCRRARRTMVADDNLDLSYDANVKKIIDLFSSSDGAITQDIITLWKVTFTGRRKQFADCVLSTVVQEVAKNVCPLLQFQPYLNEELGGILGGGMVKKTADNWTNCVPKIFSVAQTSKSKAVDSVDMTSAIEQVDRPCPFWKLFSRSCWEIPLPLRCKLDGSLISLLAVYYIFDLEWCKDVLAVMFLFIESELLERTTYQSKSSNAVNIFKNLLYSTLIEYIFLNA</sequence>
<organism evidence="1 2">
    <name type="scientific">Daphnia pulex</name>
    <name type="common">Water flea</name>
    <dbReference type="NCBI Taxonomy" id="6669"/>
    <lineage>
        <taxon>Eukaryota</taxon>
        <taxon>Metazoa</taxon>
        <taxon>Ecdysozoa</taxon>
        <taxon>Arthropoda</taxon>
        <taxon>Crustacea</taxon>
        <taxon>Branchiopoda</taxon>
        <taxon>Diplostraca</taxon>
        <taxon>Cladocera</taxon>
        <taxon>Anomopoda</taxon>
        <taxon>Daphniidae</taxon>
        <taxon>Daphnia</taxon>
    </lineage>
</organism>
<evidence type="ECO:0000313" key="1">
    <source>
        <dbReference type="EMBL" id="EFX73086.1"/>
    </source>
</evidence>
<dbReference type="OrthoDB" id="6403290at2759"/>